<proteinExistence type="predicted"/>
<dbReference type="EMBL" id="JARK01001457">
    <property type="protein sequence ID" value="EYB99656.1"/>
    <property type="molecule type" value="Genomic_DNA"/>
</dbReference>
<sequence length="131" mass="15202">MSVSGGPSTPMKVAWLRLFFSLKGKVWAKFRLLDFHLSPRPRRHLRRKQSKKPWKSPTTNGSHRAVLSLRQALKFDIRAIHSVWTLRNEKPGWARFWPDLAFNGTHSSGYSIQRLLYDFYHPAISTPSITS</sequence>
<organism evidence="2 3">
    <name type="scientific">Ancylostoma ceylanicum</name>
    <dbReference type="NCBI Taxonomy" id="53326"/>
    <lineage>
        <taxon>Eukaryota</taxon>
        <taxon>Metazoa</taxon>
        <taxon>Ecdysozoa</taxon>
        <taxon>Nematoda</taxon>
        <taxon>Chromadorea</taxon>
        <taxon>Rhabditida</taxon>
        <taxon>Rhabditina</taxon>
        <taxon>Rhabditomorpha</taxon>
        <taxon>Strongyloidea</taxon>
        <taxon>Ancylostomatidae</taxon>
        <taxon>Ancylostomatinae</taxon>
        <taxon>Ancylostoma</taxon>
    </lineage>
</organism>
<evidence type="ECO:0000313" key="3">
    <source>
        <dbReference type="Proteomes" id="UP000024635"/>
    </source>
</evidence>
<name>A0A016TAI3_9BILA</name>
<reference evidence="3" key="1">
    <citation type="journal article" date="2015" name="Nat. Genet.">
        <title>The genome and transcriptome of the zoonotic hookworm Ancylostoma ceylanicum identify infection-specific gene families.</title>
        <authorList>
            <person name="Schwarz E.M."/>
            <person name="Hu Y."/>
            <person name="Antoshechkin I."/>
            <person name="Miller M.M."/>
            <person name="Sternberg P.W."/>
            <person name="Aroian R.V."/>
        </authorList>
    </citation>
    <scope>NUCLEOTIDE SEQUENCE</scope>
    <source>
        <strain evidence="3">HY135</strain>
    </source>
</reference>
<accession>A0A016TAI3</accession>
<gene>
    <name evidence="2" type="primary">Acey_s0121.g985</name>
    <name evidence="2" type="ORF">Y032_0121g985</name>
</gene>
<protein>
    <submittedName>
        <fullName evidence="2">Uncharacterized protein</fullName>
    </submittedName>
</protein>
<feature type="compositionally biased region" description="Basic residues" evidence="1">
    <location>
        <begin position="43"/>
        <end position="54"/>
    </location>
</feature>
<dbReference type="AlphaFoldDB" id="A0A016TAI3"/>
<keyword evidence="3" id="KW-1185">Reference proteome</keyword>
<evidence type="ECO:0000313" key="2">
    <source>
        <dbReference type="EMBL" id="EYB99656.1"/>
    </source>
</evidence>
<dbReference type="Proteomes" id="UP000024635">
    <property type="component" value="Unassembled WGS sequence"/>
</dbReference>
<feature type="region of interest" description="Disordered" evidence="1">
    <location>
        <begin position="43"/>
        <end position="62"/>
    </location>
</feature>
<comment type="caution">
    <text evidence="2">The sequence shown here is derived from an EMBL/GenBank/DDBJ whole genome shotgun (WGS) entry which is preliminary data.</text>
</comment>
<evidence type="ECO:0000256" key="1">
    <source>
        <dbReference type="SAM" id="MobiDB-lite"/>
    </source>
</evidence>